<evidence type="ECO:0000313" key="3">
    <source>
        <dbReference type="EMBL" id="KAJ8767096.1"/>
    </source>
</evidence>
<name>A0AAV8TJM3_9ROSI</name>
<evidence type="ECO:0000256" key="1">
    <source>
        <dbReference type="SAM" id="MobiDB-lite"/>
    </source>
</evidence>
<accession>A0AAV8TJM3</accession>
<sequence>MDDLWPGLGCVAVDAELQNLARKKITRAVVWLRFLELPIARYHPRILAALVNIVGTLVKIDEATLMIHRGKYARIAVEVDMSKPLRSTVDLDGEMLRVAYEGLPTMCFTCGMVGHADVACPHRPPASTVSPSPCDGEDGRMNGRQLTAVSVGKQPQLPPQMAMGRGH</sequence>
<reference evidence="3 4" key="1">
    <citation type="submission" date="2021-09" db="EMBL/GenBank/DDBJ databases">
        <title>Genomic insights and catalytic innovation underlie evolution of tropane alkaloids biosynthesis.</title>
        <authorList>
            <person name="Wang Y.-J."/>
            <person name="Tian T."/>
            <person name="Huang J.-P."/>
            <person name="Huang S.-X."/>
        </authorList>
    </citation>
    <scope>NUCLEOTIDE SEQUENCE [LARGE SCALE GENOMIC DNA]</scope>
    <source>
        <strain evidence="3">KIB-2018</strain>
        <tissue evidence="3">Leaf</tissue>
    </source>
</reference>
<organism evidence="3 4">
    <name type="scientific">Erythroxylum novogranatense</name>
    <dbReference type="NCBI Taxonomy" id="1862640"/>
    <lineage>
        <taxon>Eukaryota</taxon>
        <taxon>Viridiplantae</taxon>
        <taxon>Streptophyta</taxon>
        <taxon>Embryophyta</taxon>
        <taxon>Tracheophyta</taxon>
        <taxon>Spermatophyta</taxon>
        <taxon>Magnoliopsida</taxon>
        <taxon>eudicotyledons</taxon>
        <taxon>Gunneridae</taxon>
        <taxon>Pentapetalae</taxon>
        <taxon>rosids</taxon>
        <taxon>fabids</taxon>
        <taxon>Malpighiales</taxon>
        <taxon>Erythroxylaceae</taxon>
        <taxon>Erythroxylum</taxon>
    </lineage>
</organism>
<dbReference type="PANTHER" id="PTHR31286">
    <property type="entry name" value="GLYCINE-RICH CELL WALL STRUCTURAL PROTEIN 1.8-LIKE"/>
    <property type="match status" value="1"/>
</dbReference>
<evidence type="ECO:0000313" key="4">
    <source>
        <dbReference type="Proteomes" id="UP001159364"/>
    </source>
</evidence>
<proteinExistence type="predicted"/>
<dbReference type="InterPro" id="IPR025836">
    <property type="entry name" value="Zn_knuckle_CX2CX4HX4C"/>
</dbReference>
<gene>
    <name evidence="3" type="ORF">K2173_012687</name>
</gene>
<comment type="caution">
    <text evidence="3">The sequence shown here is derived from an EMBL/GenBank/DDBJ whole genome shotgun (WGS) entry which is preliminary data.</text>
</comment>
<feature type="region of interest" description="Disordered" evidence="1">
    <location>
        <begin position="123"/>
        <end position="142"/>
    </location>
</feature>
<feature type="domain" description="Zinc knuckle CX2CX4HX4C" evidence="2">
    <location>
        <begin position="93"/>
        <end position="121"/>
    </location>
</feature>
<dbReference type="PANTHER" id="PTHR31286:SF99">
    <property type="entry name" value="DUF4283 DOMAIN-CONTAINING PROTEIN"/>
    <property type="match status" value="1"/>
</dbReference>
<dbReference type="EMBL" id="JAIWQS010000004">
    <property type="protein sequence ID" value="KAJ8767096.1"/>
    <property type="molecule type" value="Genomic_DNA"/>
</dbReference>
<keyword evidence="4" id="KW-1185">Reference proteome</keyword>
<dbReference type="AlphaFoldDB" id="A0AAV8TJM3"/>
<dbReference type="InterPro" id="IPR040256">
    <property type="entry name" value="At4g02000-like"/>
</dbReference>
<dbReference type="Pfam" id="PF14392">
    <property type="entry name" value="zf-CCHC_4"/>
    <property type="match status" value="1"/>
</dbReference>
<dbReference type="Proteomes" id="UP001159364">
    <property type="component" value="Linkage Group LG04"/>
</dbReference>
<protein>
    <recommendedName>
        <fullName evidence="2">Zinc knuckle CX2CX4HX4C domain-containing protein</fullName>
    </recommendedName>
</protein>
<evidence type="ECO:0000259" key="2">
    <source>
        <dbReference type="Pfam" id="PF14392"/>
    </source>
</evidence>